<dbReference type="EMBL" id="JACXVP010000006">
    <property type="protein sequence ID" value="KAG5602310.1"/>
    <property type="molecule type" value="Genomic_DNA"/>
</dbReference>
<dbReference type="Proteomes" id="UP000824120">
    <property type="component" value="Chromosome 6"/>
</dbReference>
<dbReference type="OrthoDB" id="1287966at2759"/>
<keyword evidence="2" id="KW-1185">Reference proteome</keyword>
<evidence type="ECO:0000313" key="1">
    <source>
        <dbReference type="EMBL" id="KAG5602310.1"/>
    </source>
</evidence>
<comment type="caution">
    <text evidence="1">The sequence shown here is derived from an EMBL/GenBank/DDBJ whole genome shotgun (WGS) entry which is preliminary data.</text>
</comment>
<protein>
    <submittedName>
        <fullName evidence="1">Uncharacterized protein</fullName>
    </submittedName>
</protein>
<accession>A0A9J5YTT0</accession>
<evidence type="ECO:0000313" key="2">
    <source>
        <dbReference type="Proteomes" id="UP000824120"/>
    </source>
</evidence>
<proteinExistence type="predicted"/>
<reference evidence="1 2" key="1">
    <citation type="submission" date="2020-09" db="EMBL/GenBank/DDBJ databases">
        <title>De no assembly of potato wild relative species, Solanum commersonii.</title>
        <authorList>
            <person name="Cho K."/>
        </authorList>
    </citation>
    <scope>NUCLEOTIDE SEQUENCE [LARGE SCALE GENOMIC DNA]</scope>
    <source>
        <strain evidence="1">LZ3.2</strain>
        <tissue evidence="1">Leaf</tissue>
    </source>
</reference>
<organism evidence="1 2">
    <name type="scientific">Solanum commersonii</name>
    <name type="common">Commerson's wild potato</name>
    <name type="synonym">Commerson's nightshade</name>
    <dbReference type="NCBI Taxonomy" id="4109"/>
    <lineage>
        <taxon>Eukaryota</taxon>
        <taxon>Viridiplantae</taxon>
        <taxon>Streptophyta</taxon>
        <taxon>Embryophyta</taxon>
        <taxon>Tracheophyta</taxon>
        <taxon>Spermatophyta</taxon>
        <taxon>Magnoliopsida</taxon>
        <taxon>eudicotyledons</taxon>
        <taxon>Gunneridae</taxon>
        <taxon>Pentapetalae</taxon>
        <taxon>asterids</taxon>
        <taxon>lamiids</taxon>
        <taxon>Solanales</taxon>
        <taxon>Solanaceae</taxon>
        <taxon>Solanoideae</taxon>
        <taxon>Solaneae</taxon>
        <taxon>Solanum</taxon>
    </lineage>
</organism>
<sequence length="85" mass="9568">MVAAAATTTKLSIKLLIDSKAKKKVTKVFKEEGMNGCLHNIYESVENLNSFYMKKSKDMIIKPECPVEISSVPLQLFNHNVPQKK</sequence>
<gene>
    <name evidence="1" type="ORF">H5410_033680</name>
</gene>
<dbReference type="AlphaFoldDB" id="A0A9J5YTT0"/>
<name>A0A9J5YTT0_SOLCO</name>